<dbReference type="AlphaFoldDB" id="A0AAQ4F6V9"/>
<comment type="subcellular location">
    <subcellularLocation>
        <location evidence="1">Secreted</location>
    </subcellularLocation>
</comment>
<proteinExistence type="predicted"/>
<dbReference type="Proteomes" id="UP001321473">
    <property type="component" value="Unassembled WGS sequence"/>
</dbReference>
<name>A0AAQ4F6V9_AMBAM</name>
<evidence type="ECO:0000256" key="2">
    <source>
        <dbReference type="ARBA" id="ARBA00022525"/>
    </source>
</evidence>
<dbReference type="SMART" id="SM01318">
    <property type="entry name" value="SVWC"/>
    <property type="match status" value="1"/>
</dbReference>
<keyword evidence="6" id="KW-1185">Reference proteome</keyword>
<dbReference type="Pfam" id="PF15430">
    <property type="entry name" value="SVWC"/>
    <property type="match status" value="1"/>
</dbReference>
<comment type="caution">
    <text evidence="5">The sequence shown here is derived from an EMBL/GenBank/DDBJ whole genome shotgun (WGS) entry which is preliminary data.</text>
</comment>
<evidence type="ECO:0000256" key="3">
    <source>
        <dbReference type="SAM" id="SignalP"/>
    </source>
</evidence>
<reference evidence="5 6" key="1">
    <citation type="journal article" date="2023" name="Arcadia Sci">
        <title>De novo assembly of a long-read Amblyomma americanum tick genome.</title>
        <authorList>
            <person name="Chou S."/>
            <person name="Poskanzer K.E."/>
            <person name="Rollins M."/>
            <person name="Thuy-Boun P.S."/>
        </authorList>
    </citation>
    <scope>NUCLEOTIDE SEQUENCE [LARGE SCALE GENOMIC DNA]</scope>
    <source>
        <strain evidence="5">F_SG_1</strain>
        <tissue evidence="5">Salivary glands</tissue>
    </source>
</reference>
<evidence type="ECO:0000313" key="5">
    <source>
        <dbReference type="EMBL" id="KAK8782836.1"/>
    </source>
</evidence>
<dbReference type="InterPro" id="IPR029277">
    <property type="entry name" value="SVWC_dom"/>
</dbReference>
<keyword evidence="3" id="KW-0732">Signal</keyword>
<protein>
    <recommendedName>
        <fullName evidence="4">Single domain-containing protein</fullName>
    </recommendedName>
</protein>
<feature type="signal peptide" evidence="3">
    <location>
        <begin position="1"/>
        <end position="23"/>
    </location>
</feature>
<evidence type="ECO:0000256" key="1">
    <source>
        <dbReference type="ARBA" id="ARBA00004613"/>
    </source>
</evidence>
<accession>A0AAQ4F6V9</accession>
<sequence>MRSRTFSALVLALLLALLALTAAVEVSRKRAHLKNGRCVYAGREIFHGRVRRRSPCQQISCDIRKREVTIEGCGPLPELRPGCELKRGRSYYPDCCPKVICR</sequence>
<feature type="chain" id="PRO_5042895620" description="Single domain-containing protein" evidence="3">
    <location>
        <begin position="24"/>
        <end position="102"/>
    </location>
</feature>
<keyword evidence="2" id="KW-0964">Secreted</keyword>
<dbReference type="GO" id="GO:0005576">
    <property type="term" value="C:extracellular region"/>
    <property type="evidence" value="ECO:0007669"/>
    <property type="project" value="UniProtKB-SubCell"/>
</dbReference>
<evidence type="ECO:0000259" key="4">
    <source>
        <dbReference type="SMART" id="SM01318"/>
    </source>
</evidence>
<dbReference type="EMBL" id="JARKHS020006247">
    <property type="protein sequence ID" value="KAK8782836.1"/>
    <property type="molecule type" value="Genomic_DNA"/>
</dbReference>
<organism evidence="5 6">
    <name type="scientific">Amblyomma americanum</name>
    <name type="common">Lone star tick</name>
    <dbReference type="NCBI Taxonomy" id="6943"/>
    <lineage>
        <taxon>Eukaryota</taxon>
        <taxon>Metazoa</taxon>
        <taxon>Ecdysozoa</taxon>
        <taxon>Arthropoda</taxon>
        <taxon>Chelicerata</taxon>
        <taxon>Arachnida</taxon>
        <taxon>Acari</taxon>
        <taxon>Parasitiformes</taxon>
        <taxon>Ixodida</taxon>
        <taxon>Ixodoidea</taxon>
        <taxon>Ixodidae</taxon>
        <taxon>Amblyomminae</taxon>
        <taxon>Amblyomma</taxon>
    </lineage>
</organism>
<evidence type="ECO:0000313" key="6">
    <source>
        <dbReference type="Proteomes" id="UP001321473"/>
    </source>
</evidence>
<feature type="domain" description="Single" evidence="4">
    <location>
        <begin position="38"/>
        <end position="101"/>
    </location>
</feature>
<gene>
    <name evidence="5" type="ORF">V5799_015822</name>
</gene>